<dbReference type="RefSeq" id="WP_144839677.1">
    <property type="nucleotide sequence ID" value="NZ_JBHTKI010000023.1"/>
</dbReference>
<keyword evidence="2" id="KW-1185">Reference proteome</keyword>
<gene>
    <name evidence="1" type="ORF">ACFQ1X_15360</name>
</gene>
<evidence type="ECO:0000313" key="2">
    <source>
        <dbReference type="Proteomes" id="UP001597109"/>
    </source>
</evidence>
<comment type="caution">
    <text evidence="1">The sequence shown here is derived from an EMBL/GenBank/DDBJ whole genome shotgun (WGS) entry which is preliminary data.</text>
</comment>
<proteinExistence type="predicted"/>
<name>A0ABW3LF97_9BACL</name>
<dbReference type="Proteomes" id="UP001597109">
    <property type="component" value="Unassembled WGS sequence"/>
</dbReference>
<reference evidence="2" key="1">
    <citation type="journal article" date="2019" name="Int. J. Syst. Evol. Microbiol.">
        <title>The Global Catalogue of Microorganisms (GCM) 10K type strain sequencing project: providing services to taxonomists for standard genome sequencing and annotation.</title>
        <authorList>
            <consortium name="The Broad Institute Genomics Platform"/>
            <consortium name="The Broad Institute Genome Sequencing Center for Infectious Disease"/>
            <person name="Wu L."/>
            <person name="Ma J."/>
        </authorList>
    </citation>
    <scope>NUCLEOTIDE SEQUENCE [LARGE SCALE GENOMIC DNA]</scope>
    <source>
        <strain evidence="2">CCUG 56756</strain>
    </source>
</reference>
<dbReference type="EMBL" id="JBHTKI010000023">
    <property type="protein sequence ID" value="MFD1032817.1"/>
    <property type="molecule type" value="Genomic_DNA"/>
</dbReference>
<accession>A0ABW3LF97</accession>
<evidence type="ECO:0000313" key="1">
    <source>
        <dbReference type="EMBL" id="MFD1032817.1"/>
    </source>
</evidence>
<protein>
    <submittedName>
        <fullName evidence="1">Uncharacterized protein</fullName>
    </submittedName>
</protein>
<sequence length="119" mass="13488">MGFRGKILITDEAVEIHKKVNLFSAQKVDAKWHNENQALRIDCEPSNLSFNWSWEELNKLLEIRENVVPSAATAVRDRDAIAIIFCDDTESELCKSHLNNGNIYEFGILASDGFSKMDS</sequence>
<organism evidence="1 2">
    <name type="scientific">Metaplanococcus flavidus</name>
    <dbReference type="NCBI Taxonomy" id="569883"/>
    <lineage>
        <taxon>Bacteria</taxon>
        <taxon>Bacillati</taxon>
        <taxon>Bacillota</taxon>
        <taxon>Bacilli</taxon>
        <taxon>Bacillales</taxon>
        <taxon>Caryophanaceae</taxon>
        <taxon>Metaplanococcus</taxon>
    </lineage>
</organism>